<feature type="signal peptide" evidence="2">
    <location>
        <begin position="1"/>
        <end position="25"/>
    </location>
</feature>
<feature type="domain" description="CCHC-type" evidence="3">
    <location>
        <begin position="142"/>
        <end position="158"/>
    </location>
</feature>
<feature type="compositionally biased region" description="Acidic residues" evidence="1">
    <location>
        <begin position="247"/>
        <end position="272"/>
    </location>
</feature>
<dbReference type="GO" id="GO:0003676">
    <property type="term" value="F:nucleic acid binding"/>
    <property type="evidence" value="ECO:0007669"/>
    <property type="project" value="InterPro"/>
</dbReference>
<evidence type="ECO:0000313" key="4">
    <source>
        <dbReference type="EMBL" id="KAK1641634.1"/>
    </source>
</evidence>
<evidence type="ECO:0000313" key="5">
    <source>
        <dbReference type="Proteomes" id="UP001231189"/>
    </source>
</evidence>
<accession>A0AAD8RY12</accession>
<name>A0AAD8RY12_LOLMU</name>
<reference evidence="4" key="1">
    <citation type="submission" date="2023-07" db="EMBL/GenBank/DDBJ databases">
        <title>A chromosome-level genome assembly of Lolium multiflorum.</title>
        <authorList>
            <person name="Chen Y."/>
            <person name="Copetti D."/>
            <person name="Kolliker R."/>
            <person name="Studer B."/>
        </authorList>
    </citation>
    <scope>NUCLEOTIDE SEQUENCE</scope>
    <source>
        <strain evidence="4">02402/16</strain>
        <tissue evidence="4">Leaf</tissue>
    </source>
</reference>
<evidence type="ECO:0000259" key="3">
    <source>
        <dbReference type="SMART" id="SM00343"/>
    </source>
</evidence>
<protein>
    <recommendedName>
        <fullName evidence="3">CCHC-type domain-containing protein</fullName>
    </recommendedName>
</protein>
<feature type="region of interest" description="Disordered" evidence="1">
    <location>
        <begin position="225"/>
        <end position="307"/>
    </location>
</feature>
<evidence type="ECO:0000256" key="2">
    <source>
        <dbReference type="SAM" id="SignalP"/>
    </source>
</evidence>
<proteinExistence type="predicted"/>
<keyword evidence="5" id="KW-1185">Reference proteome</keyword>
<dbReference type="SMART" id="SM00343">
    <property type="entry name" value="ZnF_C2HC"/>
    <property type="match status" value="1"/>
</dbReference>
<dbReference type="Proteomes" id="UP001231189">
    <property type="component" value="Unassembled WGS sequence"/>
</dbReference>
<feature type="compositionally biased region" description="Basic and acidic residues" evidence="1">
    <location>
        <begin position="96"/>
        <end position="107"/>
    </location>
</feature>
<dbReference type="AlphaFoldDB" id="A0AAD8RY12"/>
<feature type="region of interest" description="Disordered" evidence="1">
    <location>
        <begin position="48"/>
        <end position="136"/>
    </location>
</feature>
<sequence>MINSNWAARWATCLITICGPPGLAGSRHCPWSLLDQAITLDNNINKEENRKRKFSKNHTEPFHKKHHSSEGSGSHNSHKHNGHFSKGNGDNYNGHKHNEGFKGDHSNSHPNGNNGRHNGGNGHHNGNNGQHRHNSRDLSHITCFKCKKTRHFADRCTEKKHDEVIKPNPFQKGQVNHLHVEEVVNEPNTVMGRDFPRATYLAVKTMVCGGDLRFILVEWPQGYIPGSENHDSTQDVTTETRCSGGDDGVDGGDDDDDDPSEVQLDDGDDGDDFPLREGISPADFCPPESSFLSGVSPPRRGGCVYSR</sequence>
<gene>
    <name evidence="4" type="ORF">QYE76_059439</name>
</gene>
<dbReference type="EMBL" id="JAUUTY010000004">
    <property type="protein sequence ID" value="KAK1641634.1"/>
    <property type="molecule type" value="Genomic_DNA"/>
</dbReference>
<dbReference type="InterPro" id="IPR001878">
    <property type="entry name" value="Znf_CCHC"/>
</dbReference>
<comment type="caution">
    <text evidence="4">The sequence shown here is derived from an EMBL/GenBank/DDBJ whole genome shotgun (WGS) entry which is preliminary data.</text>
</comment>
<dbReference type="GO" id="GO:0008270">
    <property type="term" value="F:zinc ion binding"/>
    <property type="evidence" value="ECO:0007669"/>
    <property type="project" value="InterPro"/>
</dbReference>
<feature type="chain" id="PRO_5042202428" description="CCHC-type domain-containing protein" evidence="2">
    <location>
        <begin position="26"/>
        <end position="307"/>
    </location>
</feature>
<organism evidence="4 5">
    <name type="scientific">Lolium multiflorum</name>
    <name type="common">Italian ryegrass</name>
    <name type="synonym">Lolium perenne subsp. multiflorum</name>
    <dbReference type="NCBI Taxonomy" id="4521"/>
    <lineage>
        <taxon>Eukaryota</taxon>
        <taxon>Viridiplantae</taxon>
        <taxon>Streptophyta</taxon>
        <taxon>Embryophyta</taxon>
        <taxon>Tracheophyta</taxon>
        <taxon>Spermatophyta</taxon>
        <taxon>Magnoliopsida</taxon>
        <taxon>Liliopsida</taxon>
        <taxon>Poales</taxon>
        <taxon>Poaceae</taxon>
        <taxon>BOP clade</taxon>
        <taxon>Pooideae</taxon>
        <taxon>Poodae</taxon>
        <taxon>Poeae</taxon>
        <taxon>Poeae Chloroplast Group 2 (Poeae type)</taxon>
        <taxon>Loliodinae</taxon>
        <taxon>Loliinae</taxon>
        <taxon>Lolium</taxon>
    </lineage>
</organism>
<evidence type="ECO:0000256" key="1">
    <source>
        <dbReference type="SAM" id="MobiDB-lite"/>
    </source>
</evidence>
<keyword evidence="2" id="KW-0732">Signal</keyword>